<dbReference type="Gene3D" id="1.10.150.240">
    <property type="entry name" value="Putative phosphatase, domain 2"/>
    <property type="match status" value="1"/>
</dbReference>
<name>A0A2S8F308_9BACT</name>
<dbReference type="AlphaFoldDB" id="A0A2S8F308"/>
<organism evidence="1 2">
    <name type="scientific">Blastopirellula marina</name>
    <dbReference type="NCBI Taxonomy" id="124"/>
    <lineage>
        <taxon>Bacteria</taxon>
        <taxon>Pseudomonadati</taxon>
        <taxon>Planctomycetota</taxon>
        <taxon>Planctomycetia</taxon>
        <taxon>Pirellulales</taxon>
        <taxon>Pirellulaceae</taxon>
        <taxon>Blastopirellula</taxon>
    </lineage>
</organism>
<evidence type="ECO:0008006" key="3">
    <source>
        <dbReference type="Google" id="ProtNLM"/>
    </source>
</evidence>
<dbReference type="InterPro" id="IPR036412">
    <property type="entry name" value="HAD-like_sf"/>
</dbReference>
<dbReference type="Gene3D" id="3.40.50.1000">
    <property type="entry name" value="HAD superfamily/HAD-like"/>
    <property type="match status" value="1"/>
</dbReference>
<proteinExistence type="predicted"/>
<evidence type="ECO:0000313" key="2">
    <source>
        <dbReference type="Proteomes" id="UP000239388"/>
    </source>
</evidence>
<dbReference type="InterPro" id="IPR023198">
    <property type="entry name" value="PGP-like_dom2"/>
</dbReference>
<dbReference type="InterPro" id="IPR023214">
    <property type="entry name" value="HAD_sf"/>
</dbReference>
<evidence type="ECO:0000313" key="1">
    <source>
        <dbReference type="EMBL" id="PQO26539.1"/>
    </source>
</evidence>
<gene>
    <name evidence="1" type="ORF">C5Y98_29550</name>
</gene>
<reference evidence="1 2" key="1">
    <citation type="submission" date="2018-02" db="EMBL/GenBank/DDBJ databases">
        <title>Comparative genomes isolates from brazilian mangrove.</title>
        <authorList>
            <person name="Araujo J.E."/>
            <person name="Taketani R.G."/>
            <person name="Silva M.C.P."/>
            <person name="Loureco M.V."/>
            <person name="Andreote F.D."/>
        </authorList>
    </citation>
    <scope>NUCLEOTIDE SEQUENCE [LARGE SCALE GENOMIC DNA]</scope>
    <source>
        <strain evidence="1 2">NAP PRIS-MGV</strain>
    </source>
</reference>
<protein>
    <recommendedName>
        <fullName evidence="3">Haloacid dehalogenase</fullName>
    </recommendedName>
</protein>
<accession>A0A2S8F308</accession>
<sequence length="259" mass="28898">MGKAGDCFKPQRMESLAMDEAEGYADEWEFSAGAGLSSRLTIVIDPKNTLFDATVGQRWLFQLIGGQRPEPDFSIFFEEWTADYVSDIWRGQRPYWDAMKEYLCSKGLSGGHVDELWRAASRKFPELESGGKPFPEVLQIMEHIRQYGVELICLWETTQQVEPRAREQNWTKGFDQVVTSQELGCAASNVFAYQQLRTQIGESVCVLHSAEARSLAAAARAGWLTLAIGRNAPAAASVSLSNWADLIPWAALRGNRQAA</sequence>
<dbReference type="EMBL" id="PUIB01000030">
    <property type="protein sequence ID" value="PQO26539.1"/>
    <property type="molecule type" value="Genomic_DNA"/>
</dbReference>
<dbReference type="Proteomes" id="UP000239388">
    <property type="component" value="Unassembled WGS sequence"/>
</dbReference>
<comment type="caution">
    <text evidence="1">The sequence shown here is derived from an EMBL/GenBank/DDBJ whole genome shotgun (WGS) entry which is preliminary data.</text>
</comment>
<dbReference type="SUPFAM" id="SSF56784">
    <property type="entry name" value="HAD-like"/>
    <property type="match status" value="1"/>
</dbReference>